<evidence type="ECO:0000256" key="7">
    <source>
        <dbReference type="ARBA" id="ARBA00022729"/>
    </source>
</evidence>
<dbReference type="GO" id="GO:0031666">
    <property type="term" value="P:positive regulation of lipopolysaccharide-mediated signaling pathway"/>
    <property type="evidence" value="ECO:0007669"/>
    <property type="project" value="Ensembl"/>
</dbReference>
<dbReference type="Ensembl" id="ENSPEMT00000014249.2">
    <property type="protein sequence ID" value="ENSPEMP00000010075.1"/>
    <property type="gene ID" value="ENSPEMG00000011178.2"/>
</dbReference>
<dbReference type="RefSeq" id="XP_015856785.1">
    <property type="nucleotide sequence ID" value="XM_016001299.3"/>
</dbReference>
<evidence type="ECO:0000256" key="11">
    <source>
        <dbReference type="ARBA" id="ARBA00023136"/>
    </source>
</evidence>
<dbReference type="GO" id="GO:0005654">
    <property type="term" value="C:nucleoplasm"/>
    <property type="evidence" value="ECO:0007669"/>
    <property type="project" value="Ensembl"/>
</dbReference>
<evidence type="ECO:0000256" key="17">
    <source>
        <dbReference type="ARBA" id="ARBA00070259"/>
    </source>
</evidence>
<evidence type="ECO:0000256" key="5">
    <source>
        <dbReference type="ARBA" id="ARBA00022614"/>
    </source>
</evidence>
<evidence type="ECO:0000256" key="4">
    <source>
        <dbReference type="ARBA" id="ARBA00022588"/>
    </source>
</evidence>
<feature type="signal peptide" evidence="20">
    <location>
        <begin position="1"/>
        <end position="18"/>
    </location>
</feature>
<gene>
    <name evidence="22" type="primary">Cd180</name>
</gene>
<dbReference type="GO" id="GO:0045087">
    <property type="term" value="P:innate immune response"/>
    <property type="evidence" value="ECO:0007669"/>
    <property type="project" value="UniProtKB-KW"/>
</dbReference>
<feature type="domain" description="LRRCT" evidence="21">
    <location>
        <begin position="577"/>
        <end position="626"/>
    </location>
</feature>
<organism evidence="22 23">
    <name type="scientific">Peromyscus maniculatus bairdii</name>
    <name type="common">Prairie deer mouse</name>
    <dbReference type="NCBI Taxonomy" id="230844"/>
    <lineage>
        <taxon>Eukaryota</taxon>
        <taxon>Metazoa</taxon>
        <taxon>Chordata</taxon>
        <taxon>Craniata</taxon>
        <taxon>Vertebrata</taxon>
        <taxon>Euteleostomi</taxon>
        <taxon>Mammalia</taxon>
        <taxon>Eutheria</taxon>
        <taxon>Euarchontoglires</taxon>
        <taxon>Glires</taxon>
        <taxon>Rodentia</taxon>
        <taxon>Myomorpha</taxon>
        <taxon>Muroidea</taxon>
        <taxon>Cricetidae</taxon>
        <taxon>Neotominae</taxon>
        <taxon>Peromyscus</taxon>
    </lineage>
</organism>
<comment type="subunit">
    <text evidence="16">M-shaped tetramer of two CD180-LY86 heterodimers.</text>
</comment>
<evidence type="ECO:0000259" key="21">
    <source>
        <dbReference type="SMART" id="SM00082"/>
    </source>
</evidence>
<name>A0A6J0DLK8_PERMB</name>
<evidence type="ECO:0000256" key="6">
    <source>
        <dbReference type="ARBA" id="ARBA00022692"/>
    </source>
</evidence>
<dbReference type="GO" id="GO:0001875">
    <property type="term" value="F:lipopolysaccharide immune receptor activity"/>
    <property type="evidence" value="ECO:0007669"/>
    <property type="project" value="Ensembl"/>
</dbReference>
<proteinExistence type="inferred from homology"/>
<dbReference type="Proteomes" id="UP000694547">
    <property type="component" value="Chromosome 15"/>
</dbReference>
<dbReference type="InterPro" id="IPR003591">
    <property type="entry name" value="Leu-rich_rpt_typical-subtyp"/>
</dbReference>
<evidence type="ECO:0000256" key="2">
    <source>
        <dbReference type="ARBA" id="ARBA00009634"/>
    </source>
</evidence>
<evidence type="ECO:0000256" key="12">
    <source>
        <dbReference type="ARBA" id="ARBA00023170"/>
    </source>
</evidence>
<dbReference type="AlphaFoldDB" id="A0A6J0DLK8"/>
<dbReference type="GO" id="GO:0072686">
    <property type="term" value="C:mitotic spindle"/>
    <property type="evidence" value="ECO:0007669"/>
    <property type="project" value="Ensembl"/>
</dbReference>
<keyword evidence="9" id="KW-0391">Immunity</keyword>
<evidence type="ECO:0000256" key="14">
    <source>
        <dbReference type="ARBA" id="ARBA00023198"/>
    </source>
</evidence>
<dbReference type="InterPro" id="IPR000483">
    <property type="entry name" value="Cys-rich_flank_reg_C"/>
</dbReference>
<protein>
    <recommendedName>
        <fullName evidence="17">CD180 antigen</fullName>
    </recommendedName>
    <alternativeName>
        <fullName evidence="18">Radioprotective 105 kDa protein</fullName>
    </alternativeName>
</protein>
<dbReference type="GO" id="GO:0002755">
    <property type="term" value="P:MyD88-dependent toll-like receptor signaling pathway"/>
    <property type="evidence" value="ECO:0007669"/>
    <property type="project" value="TreeGrafter"/>
</dbReference>
<dbReference type="CTD" id="4064"/>
<evidence type="ECO:0000256" key="13">
    <source>
        <dbReference type="ARBA" id="ARBA00023180"/>
    </source>
</evidence>
<evidence type="ECO:0000256" key="9">
    <source>
        <dbReference type="ARBA" id="ARBA00022859"/>
    </source>
</evidence>
<comment type="function">
    <text evidence="15">May cooperate with MD-1 and TLR4 to mediate the innate immune response to bacterial lipopolysaccharide (LPS) in B-cells. Leads to NF-kappa-B activation. Also involved in the life/death decision of B-cells.</text>
</comment>
<evidence type="ECO:0000256" key="19">
    <source>
        <dbReference type="SAM" id="Phobius"/>
    </source>
</evidence>
<keyword evidence="13" id="KW-0325">Glycoprotein</keyword>
<dbReference type="PANTHER" id="PTHR24365">
    <property type="entry name" value="TOLL-LIKE RECEPTOR"/>
    <property type="match status" value="1"/>
</dbReference>
<dbReference type="GO" id="GO:0005886">
    <property type="term" value="C:plasma membrane"/>
    <property type="evidence" value="ECO:0007669"/>
    <property type="project" value="UniProtKB-SubCell"/>
</dbReference>
<dbReference type="InterPro" id="IPR041281">
    <property type="entry name" value="LRR_11"/>
</dbReference>
<dbReference type="Gene3D" id="3.80.10.10">
    <property type="entry name" value="Ribonuclease Inhibitor"/>
    <property type="match status" value="1"/>
</dbReference>
<dbReference type="GeneTree" id="ENSGT00940000161183"/>
<dbReference type="GO" id="GO:0032497">
    <property type="term" value="P:detection of lipopolysaccharide"/>
    <property type="evidence" value="ECO:0007669"/>
    <property type="project" value="TreeGrafter"/>
</dbReference>
<dbReference type="InterPro" id="IPR032675">
    <property type="entry name" value="LRR_dom_sf"/>
</dbReference>
<evidence type="ECO:0000256" key="1">
    <source>
        <dbReference type="ARBA" id="ARBA00004251"/>
    </source>
</evidence>
<dbReference type="PROSITE" id="PS51450">
    <property type="entry name" value="LRR"/>
    <property type="match status" value="1"/>
</dbReference>
<keyword evidence="12" id="KW-0675">Receptor</keyword>
<evidence type="ECO:0000256" key="3">
    <source>
        <dbReference type="ARBA" id="ARBA00022475"/>
    </source>
</evidence>
<comment type="similarity">
    <text evidence="2">Belongs to the Toll-like receptor family.</text>
</comment>
<comment type="subcellular location">
    <subcellularLocation>
        <location evidence="1">Cell membrane</location>
        <topology evidence="1">Single-pass type I membrane protein</topology>
    </subcellularLocation>
</comment>
<evidence type="ECO:0000256" key="8">
    <source>
        <dbReference type="ARBA" id="ARBA00022737"/>
    </source>
</evidence>
<dbReference type="GO" id="GO:0006954">
    <property type="term" value="P:inflammatory response"/>
    <property type="evidence" value="ECO:0007669"/>
    <property type="project" value="UniProtKB-KW"/>
</dbReference>
<dbReference type="OrthoDB" id="676979at2759"/>
<keyword evidence="10 19" id="KW-1133">Transmembrane helix</keyword>
<dbReference type="GeneID" id="102906113"/>
<dbReference type="GO" id="GO:0005730">
    <property type="term" value="C:nucleolus"/>
    <property type="evidence" value="ECO:0007669"/>
    <property type="project" value="Ensembl"/>
</dbReference>
<evidence type="ECO:0000256" key="16">
    <source>
        <dbReference type="ARBA" id="ARBA00066248"/>
    </source>
</evidence>
<keyword evidence="23" id="KW-1185">Reference proteome</keyword>
<dbReference type="InterPro" id="IPR001611">
    <property type="entry name" value="Leu-rich_rpt"/>
</dbReference>
<evidence type="ECO:0000256" key="15">
    <source>
        <dbReference type="ARBA" id="ARBA00058093"/>
    </source>
</evidence>
<sequence>MALDISCFLLVALFSASCETITSLDQMCIEKETNKTYSCENLGLSEIPGTLPNSTECLEFSFNFLPTIQNTTFSRLVNLTFLDLTRCQIYWIHEDTFQSQHQLDTLVLTANPLIFMAETALNGPRSLKHLFFIQTGMSSLEFIPVHNLKNLESLHLGSNHISSIKLPKEFPTEKLKVLDFQNNAIHRLSKEDIQSLRPATNLSLNLRGNGITEIEPGAFKSTVFQSLDFGGTLSSLVIFKGLQNSTIQSLWLGTFEDIDDEELSSSAFEGLCEMSVESISLQKHHFLDISSNTFHCFTNLQELDLSATHLKELPSGVTGLNNLKKLVLSANKFDNLCQIHAANFPSLTHLYIKGNMKRLVLGTGCLANLENLHLLDLSHDDIETSDCCNLQLKNLSHLQSLNLSYNEPLGLKTEAFQECPQLELLDLAFTRLRVQAAQSPFQNLHLLKVLNLSHCLLDTSNQHLLDGLPALQHLNLQGNHFPNGHIQNTNPLQILESLEILILSFCDLSFIDQGAFMGLKIMNHVDLSHNRLTSSSIEALSHLKGIYLNLASNSISSIPPGLLPILSQQRTINLRGNPLDCTCSNIYFLDWYKENRQKLEDTEDTLCANPPLLRGVKVSDVTLSCGITAVGIFFLIVFLLLFAVALIFAVKYFLRWKYQHI</sequence>
<reference evidence="22 23" key="1">
    <citation type="submission" date="2018-10" db="EMBL/GenBank/DDBJ databases">
        <title>Improved assembly of the deer mouse Peromyscus maniculatus genome.</title>
        <authorList>
            <person name="Lassance J.-M."/>
            <person name="Hoekstra H.E."/>
        </authorList>
    </citation>
    <scope>NUCLEOTIDE SEQUENCE [LARGE SCALE GENOMIC DNA]</scope>
</reference>
<evidence type="ECO:0000313" key="22">
    <source>
        <dbReference type="Ensembl" id="ENSPEMP00000010075.1"/>
    </source>
</evidence>
<keyword evidence="7 20" id="KW-0732">Signal</keyword>
<dbReference type="Pfam" id="PF13855">
    <property type="entry name" value="LRR_8"/>
    <property type="match status" value="3"/>
</dbReference>
<dbReference type="SMART" id="SM00369">
    <property type="entry name" value="LRR_TYP"/>
    <property type="match status" value="9"/>
</dbReference>
<keyword evidence="4" id="KW-0399">Innate immunity</keyword>
<dbReference type="Pfam" id="PF18831">
    <property type="entry name" value="LRR_11"/>
    <property type="match status" value="1"/>
</dbReference>
<dbReference type="SUPFAM" id="SSF52058">
    <property type="entry name" value="L domain-like"/>
    <property type="match status" value="2"/>
</dbReference>
<dbReference type="FunFam" id="3.80.10.10:FF:000302">
    <property type="entry name" value="CD180 antigen"/>
    <property type="match status" value="1"/>
</dbReference>
<feature type="transmembrane region" description="Helical" evidence="19">
    <location>
        <begin position="629"/>
        <end position="654"/>
    </location>
</feature>
<dbReference type="GO" id="GO:0001530">
    <property type="term" value="F:lipopolysaccharide binding"/>
    <property type="evidence" value="ECO:0007669"/>
    <property type="project" value="TreeGrafter"/>
</dbReference>
<accession>A0A6J0DLK8</accession>
<dbReference type="GO" id="GO:0034142">
    <property type="term" value="P:toll-like receptor 4 signaling pathway"/>
    <property type="evidence" value="ECO:0007669"/>
    <property type="project" value="TreeGrafter"/>
</dbReference>
<dbReference type="GO" id="GO:0046696">
    <property type="term" value="C:lipopolysaccharide receptor complex"/>
    <property type="evidence" value="ECO:0007669"/>
    <property type="project" value="TreeGrafter"/>
</dbReference>
<dbReference type="GO" id="GO:0002322">
    <property type="term" value="P:B cell proliferation involved in immune response"/>
    <property type="evidence" value="ECO:0007669"/>
    <property type="project" value="Ensembl"/>
</dbReference>
<reference evidence="22" key="2">
    <citation type="submission" date="2025-08" db="UniProtKB">
        <authorList>
            <consortium name="Ensembl"/>
        </authorList>
    </citation>
    <scope>IDENTIFICATION</scope>
</reference>
<dbReference type="PANTHER" id="PTHR24365:SF521">
    <property type="entry name" value="TOLL-LIKE RECEPTOR 4"/>
    <property type="match status" value="1"/>
</dbReference>
<keyword evidence="5" id="KW-0433">Leucine-rich repeat</keyword>
<keyword evidence="6 19" id="KW-0812">Transmembrane</keyword>
<keyword evidence="8" id="KW-0677">Repeat</keyword>
<dbReference type="SMART" id="SM00082">
    <property type="entry name" value="LRRCT"/>
    <property type="match status" value="1"/>
</dbReference>
<dbReference type="GO" id="GO:0050829">
    <property type="term" value="P:defense response to Gram-negative bacterium"/>
    <property type="evidence" value="ECO:0007669"/>
    <property type="project" value="TreeGrafter"/>
</dbReference>
<reference evidence="22" key="3">
    <citation type="submission" date="2025-09" db="UniProtKB">
        <authorList>
            <consortium name="Ensembl"/>
        </authorList>
    </citation>
    <scope>IDENTIFICATION</scope>
</reference>
<keyword evidence="14" id="KW-0395">Inflammatory response</keyword>
<evidence type="ECO:0000313" key="23">
    <source>
        <dbReference type="Proteomes" id="UP000694547"/>
    </source>
</evidence>
<evidence type="ECO:0000256" key="20">
    <source>
        <dbReference type="SAM" id="SignalP"/>
    </source>
</evidence>
<feature type="chain" id="PRO_5044637096" description="CD180 antigen" evidence="20">
    <location>
        <begin position="19"/>
        <end position="661"/>
    </location>
</feature>
<evidence type="ECO:0000256" key="18">
    <source>
        <dbReference type="ARBA" id="ARBA00077992"/>
    </source>
</evidence>
<keyword evidence="3" id="KW-1003">Cell membrane</keyword>
<evidence type="ECO:0000256" key="10">
    <source>
        <dbReference type="ARBA" id="ARBA00022989"/>
    </source>
</evidence>
<keyword evidence="11 19" id="KW-0472">Membrane</keyword>